<feature type="domain" description="Methyltransferase" evidence="1">
    <location>
        <begin position="29"/>
        <end position="123"/>
    </location>
</feature>
<gene>
    <name evidence="2" type="ORF">ACFP3H_20145</name>
</gene>
<name>A0ABW1JYX6_9NOCA</name>
<dbReference type="Pfam" id="PF13649">
    <property type="entry name" value="Methyltransf_25"/>
    <property type="match status" value="1"/>
</dbReference>
<dbReference type="EMBL" id="JBHSQN010000013">
    <property type="protein sequence ID" value="MFC6013373.1"/>
    <property type="molecule type" value="Genomic_DNA"/>
</dbReference>
<dbReference type="GO" id="GO:0008168">
    <property type="term" value="F:methyltransferase activity"/>
    <property type="evidence" value="ECO:0007669"/>
    <property type="project" value="UniProtKB-KW"/>
</dbReference>
<dbReference type="EC" id="2.1.1.-" evidence="2"/>
<sequence length="253" mass="26949">MDLFDYDAELRAHTGHLMAAARIGHGDRVLDVGCGTGQVTRLAARAAGGGSALGVDISERMLGPARRISADEGPSNVGFALADAQVNPFPPGYFDVCVSRFGVMFFDDPVAAFSNIARALRPGARLAWLVWQGPGRNEWASVFSDVLAAVIATPGRGPFSLGDPAITESLLAAAGFVDIRLADIDEPVYYGPDVPAAYDNLLRLTGFTAFLAALEPSDAEHARARLRAILDDHQTDGGVYFDSRAWLVTARYP</sequence>
<evidence type="ECO:0000313" key="2">
    <source>
        <dbReference type="EMBL" id="MFC6013373.1"/>
    </source>
</evidence>
<keyword evidence="2" id="KW-0808">Transferase</keyword>
<dbReference type="InterPro" id="IPR029063">
    <property type="entry name" value="SAM-dependent_MTases_sf"/>
</dbReference>
<evidence type="ECO:0000313" key="3">
    <source>
        <dbReference type="Proteomes" id="UP001596223"/>
    </source>
</evidence>
<dbReference type="Proteomes" id="UP001596223">
    <property type="component" value="Unassembled WGS sequence"/>
</dbReference>
<proteinExistence type="predicted"/>
<dbReference type="RefSeq" id="WP_378608300.1">
    <property type="nucleotide sequence ID" value="NZ_JBHSQN010000013.1"/>
</dbReference>
<evidence type="ECO:0000259" key="1">
    <source>
        <dbReference type="Pfam" id="PF13649"/>
    </source>
</evidence>
<dbReference type="PANTHER" id="PTHR43591:SF24">
    <property type="entry name" value="2-METHOXY-6-POLYPRENYL-1,4-BENZOQUINOL METHYLASE, MITOCHONDRIAL"/>
    <property type="match status" value="1"/>
</dbReference>
<dbReference type="GO" id="GO:0032259">
    <property type="term" value="P:methylation"/>
    <property type="evidence" value="ECO:0007669"/>
    <property type="project" value="UniProtKB-KW"/>
</dbReference>
<dbReference type="PANTHER" id="PTHR43591">
    <property type="entry name" value="METHYLTRANSFERASE"/>
    <property type="match status" value="1"/>
</dbReference>
<dbReference type="InterPro" id="IPR041698">
    <property type="entry name" value="Methyltransf_25"/>
</dbReference>
<keyword evidence="2" id="KW-0489">Methyltransferase</keyword>
<dbReference type="SUPFAM" id="SSF53335">
    <property type="entry name" value="S-adenosyl-L-methionine-dependent methyltransferases"/>
    <property type="match status" value="1"/>
</dbReference>
<keyword evidence="3" id="KW-1185">Reference proteome</keyword>
<dbReference type="Gene3D" id="3.40.50.150">
    <property type="entry name" value="Vaccinia Virus protein VP39"/>
    <property type="match status" value="1"/>
</dbReference>
<organism evidence="2 3">
    <name type="scientific">Nocardia lasii</name>
    <dbReference type="NCBI Taxonomy" id="1616107"/>
    <lineage>
        <taxon>Bacteria</taxon>
        <taxon>Bacillati</taxon>
        <taxon>Actinomycetota</taxon>
        <taxon>Actinomycetes</taxon>
        <taxon>Mycobacteriales</taxon>
        <taxon>Nocardiaceae</taxon>
        <taxon>Nocardia</taxon>
    </lineage>
</organism>
<comment type="caution">
    <text evidence="2">The sequence shown here is derived from an EMBL/GenBank/DDBJ whole genome shotgun (WGS) entry which is preliminary data.</text>
</comment>
<reference evidence="3" key="1">
    <citation type="journal article" date="2019" name="Int. J. Syst. Evol. Microbiol.">
        <title>The Global Catalogue of Microorganisms (GCM) 10K type strain sequencing project: providing services to taxonomists for standard genome sequencing and annotation.</title>
        <authorList>
            <consortium name="The Broad Institute Genomics Platform"/>
            <consortium name="The Broad Institute Genome Sequencing Center for Infectious Disease"/>
            <person name="Wu L."/>
            <person name="Ma J."/>
        </authorList>
    </citation>
    <scope>NUCLEOTIDE SEQUENCE [LARGE SCALE GENOMIC DNA]</scope>
    <source>
        <strain evidence="3">CCUG 36956</strain>
    </source>
</reference>
<accession>A0ABW1JYX6</accession>
<protein>
    <submittedName>
        <fullName evidence="2">Class I SAM-dependent methyltransferase</fullName>
        <ecNumber evidence="2">2.1.1.-</ecNumber>
    </submittedName>
</protein>
<dbReference type="CDD" id="cd02440">
    <property type="entry name" value="AdoMet_MTases"/>
    <property type="match status" value="1"/>
</dbReference>